<comment type="similarity">
    <text evidence="1">Belongs to the reduced folate carrier (RFC) transporter (TC 2.A.48) family.</text>
</comment>
<keyword evidence="7" id="KW-0472">Membrane</keyword>
<dbReference type="FunFam" id="1.10.238.10:FF:000055">
    <property type="entry name" value="Intersectin-1 isoform 1"/>
    <property type="match status" value="1"/>
</dbReference>
<evidence type="ECO:0000259" key="8">
    <source>
        <dbReference type="PROSITE" id="PS50002"/>
    </source>
</evidence>
<sequence length="1686" mass="186696">MQTWASISMLLCIFGFFRELRPSEPFVTEFLTSDFRNITSEQLNRLVYPFGTYAVFAQLILVFLLTDMLRYKPIIILSACAGIALFAILLWTRKIWELLIGQIFYGTFMASEVAYYTYIYAKVEKEHYQIVTGHTRAAILCGRFLAGVLAQILISTESMNYRQLHYISFGLQVVSFFVSVTLPPVKQSVYFYRIDDKDHGRELAINPSEPIKGTFSWRKAFKLLMKHAISGYTNATVIKWSIWWLLATAGQLQVISYAQILWKEIKGSESTYNGGVEAAATLLGAGGALVAGSMKFSCYKYAYNLTLIIGSLIMGSFLTISSIVENVWLAYAMYVLFCVIFYFVITTAGAKIATQLCDDSFGLIFGINTFLALAVQSLLTILVATDTLGVKSKHKGSVIADKSEEKHPFFIYEQLEERRNNSRIMNTLPDPWVITQREKLKYQDQFKALQPQNGYVTGGQAKGFFLQSQLPPLILGQIWALADTDSDGKMNINEFSIACKLIGLKLRGMEVPKALPPTLLASLSTLGTTPTMTPTGPGSLSPLDPAKCIPGAVSPLVKSVEIIATTATAASAATVAPIVMAGGVKPTIVSAMIPGATPNIVSQPNVPTPAVATAAITVQQMPGAVPVIPPAIQPGIIPAVGSAVPNMSMVSGAAQPGVVAVVPSPPILTGVIPAAVVPPSGLPGAATTIPPSSIAKIMSPPPIEAKTSTTPTPPQSNPPSRNMSISERAPSLESPQGEWAVKAPAKRKYSQVFNVADRNRTGYLTGVQARGILVQSKLPQATLAQIWTLSDLDCDGRLSCEEFILAMFLCDKAMNGEKIPPALPVDWIPPSFRKSKSRQSSISGPGSRPGSQPVSRHASVSSQGAVDADPAAGLPQTTFEDKRKENFDKGQAELDRRRKLLQEQQRKEKEERERKEREEAEKREKARLEAERKQQEELERQLQKQRELELEKEEQRKRELDAREAARKYANRTIKKFYGQLIFCLFQFHNRELEKQRLMEWEQQRIAELNSQKQREQERVLKQKAQNTQLNVELSTLNEKIKDLSQKICETRAGVTNVKSVIDGMRSQRDSSMTEMSQLKTRIKEQNAKLLQLTQERAKWDAKVKAAGNTFDAGQQEQLNAAFANKQLIIKQLKDKVENIRKEIESKKEDINSHDLTVTEVKGELGALINKCEELYSDYDAQRTQVLEMKYNKKNENVSATSAWDTASAWGTTTTTSIDQYGLSNDNTNELSAETIVNAVDTSEPAPEGFVKYRAVYEFSARNADEISFMPGDIILVPLEQNAEPGWLAGEISGHTGWFPETYVEKLEEVDTAQTYAAQDTYNDNSQNYESTTVDTTEVSGANAYNGDVEYYIAAYPYESGEVGDLTFSAGEMIMVIKKEGDWWTGTIGNRTGMFPSNYVQKADIGSSAPTADTTDLNQAYEHQKDNTMNGNAQDEFAANTALQDQQPQQQTEPLTNDINIPASVSSQQYNLQMHTEKVAAAAAAAEETRTNEELDTEVSQINTQSNQKINQQTNESSESFSRPMSRTSSMTPQGMRAKRFEIAQVIAPYDATSSEQLSLVRGQLIMIRKKTDSGWWEGELQAKGRRRQIGWFPATYVKVLQGGRNSGRNTPVSGSRVEMAEQILDKVVALYPYKAQNDDELSFDKDDIISVLGRDEPEWWRGELNGLTGLFPSNYVGPFVTSGNV</sequence>
<dbReference type="Gene3D" id="1.20.1250.20">
    <property type="entry name" value="MFS general substrate transporter like domains"/>
    <property type="match status" value="1"/>
</dbReference>
<dbReference type="EnsemblMetazoa" id="GMOY009200-RA">
    <property type="protein sequence ID" value="GMOY009200-PA"/>
    <property type="gene ID" value="GMOY009200"/>
</dbReference>
<feature type="domain" description="EF-hand" evidence="10">
    <location>
        <begin position="470"/>
        <end position="505"/>
    </location>
</feature>
<feature type="transmembrane region" description="Helical" evidence="7">
    <location>
        <begin position="361"/>
        <end position="384"/>
    </location>
</feature>
<dbReference type="GO" id="GO:0005509">
    <property type="term" value="F:calcium ion binding"/>
    <property type="evidence" value="ECO:0007669"/>
    <property type="project" value="InterPro"/>
</dbReference>
<dbReference type="InterPro" id="IPR001452">
    <property type="entry name" value="SH3_domain"/>
</dbReference>
<feature type="domain" description="EF-hand" evidence="10">
    <location>
        <begin position="778"/>
        <end position="813"/>
    </location>
</feature>
<feature type="transmembrane region" description="Helical" evidence="7">
    <location>
        <begin position="46"/>
        <end position="66"/>
    </location>
</feature>
<keyword evidence="3" id="KW-0106">Calcium</keyword>
<evidence type="ECO:0000256" key="6">
    <source>
        <dbReference type="SAM" id="MobiDB-lite"/>
    </source>
</evidence>
<evidence type="ECO:0000256" key="4">
    <source>
        <dbReference type="PROSITE-ProRule" id="PRU00192"/>
    </source>
</evidence>
<feature type="transmembrane region" description="Helical" evidence="7">
    <location>
        <begin position="329"/>
        <end position="349"/>
    </location>
</feature>
<keyword evidence="12" id="KW-1185">Reference proteome</keyword>
<feature type="region of interest" description="Disordered" evidence="6">
    <location>
        <begin position="822"/>
        <end position="928"/>
    </location>
</feature>
<feature type="domain" description="EH" evidence="9">
    <location>
        <begin position="438"/>
        <end position="526"/>
    </location>
</feature>
<keyword evidence="2 4" id="KW-0728">SH3 domain</keyword>
<dbReference type="PROSITE" id="PS50002">
    <property type="entry name" value="SH3"/>
    <property type="match status" value="4"/>
</dbReference>
<feature type="transmembrane region" description="Helical" evidence="7">
    <location>
        <begin position="301"/>
        <end position="323"/>
    </location>
</feature>
<dbReference type="GO" id="GO:0016192">
    <property type="term" value="P:vesicle-mediated transport"/>
    <property type="evidence" value="ECO:0007669"/>
    <property type="project" value="UniProtKB-ARBA"/>
</dbReference>
<dbReference type="PhylomeDB" id="A0A1B0G7A7"/>
<dbReference type="CDD" id="cd11838">
    <property type="entry name" value="SH3_Intersectin_3"/>
    <property type="match status" value="1"/>
</dbReference>
<dbReference type="STRING" id="37546.A0A1B0G7A7"/>
<feature type="compositionally biased region" description="Low complexity" evidence="6">
    <location>
        <begin position="838"/>
        <end position="856"/>
    </location>
</feature>
<dbReference type="CDD" id="cd11840">
    <property type="entry name" value="SH3_Intersectin_5"/>
    <property type="match status" value="1"/>
</dbReference>
<feature type="compositionally biased region" description="Basic and acidic residues" evidence="6">
    <location>
        <begin position="879"/>
        <end position="928"/>
    </location>
</feature>
<dbReference type="InterPro" id="IPR000261">
    <property type="entry name" value="EH_dom"/>
</dbReference>
<dbReference type="SMART" id="SM00027">
    <property type="entry name" value="EH"/>
    <property type="match status" value="2"/>
</dbReference>
<dbReference type="Proteomes" id="UP000092444">
    <property type="component" value="Unassembled WGS sequence"/>
</dbReference>
<accession>A0A1B0G7A7</accession>
<feature type="region of interest" description="Disordered" evidence="6">
    <location>
        <begin position="1481"/>
        <end position="1535"/>
    </location>
</feature>
<dbReference type="FunFam" id="2.30.30.40:FF:000072">
    <property type="entry name" value="Unconventional Myosin IB"/>
    <property type="match status" value="1"/>
</dbReference>
<evidence type="ECO:0000259" key="10">
    <source>
        <dbReference type="PROSITE" id="PS50222"/>
    </source>
</evidence>
<dbReference type="Gene3D" id="2.30.30.40">
    <property type="entry name" value="SH3 Domains"/>
    <property type="match status" value="4"/>
</dbReference>
<dbReference type="InterPro" id="IPR036028">
    <property type="entry name" value="SH3-like_dom_sf"/>
</dbReference>
<feature type="region of interest" description="Disordered" evidence="6">
    <location>
        <begin position="693"/>
        <end position="738"/>
    </location>
</feature>
<feature type="domain" description="SH3" evidence="8">
    <location>
        <begin position="1248"/>
        <end position="1309"/>
    </location>
</feature>
<evidence type="ECO:0000259" key="9">
    <source>
        <dbReference type="PROSITE" id="PS50031"/>
    </source>
</evidence>
<evidence type="ECO:0008006" key="13">
    <source>
        <dbReference type="Google" id="ProtNLM"/>
    </source>
</evidence>
<dbReference type="GO" id="GO:0005886">
    <property type="term" value="C:plasma membrane"/>
    <property type="evidence" value="ECO:0007669"/>
    <property type="project" value="TreeGrafter"/>
</dbReference>
<dbReference type="Pfam" id="PF00018">
    <property type="entry name" value="SH3_1"/>
    <property type="match status" value="1"/>
</dbReference>
<dbReference type="NCBIfam" id="TIGR00806">
    <property type="entry name" value="rfc"/>
    <property type="match status" value="1"/>
</dbReference>
<feature type="domain" description="SH3" evidence="8">
    <location>
        <begin position="1539"/>
        <end position="1603"/>
    </location>
</feature>
<feature type="transmembrane region" description="Helical" evidence="7">
    <location>
        <begin position="73"/>
        <end position="91"/>
    </location>
</feature>
<dbReference type="SUPFAM" id="SSF47473">
    <property type="entry name" value="EF-hand"/>
    <property type="match status" value="2"/>
</dbReference>
<keyword evidence="7" id="KW-1133">Transmembrane helix</keyword>
<dbReference type="InterPro" id="IPR002666">
    <property type="entry name" value="Folate_carrier"/>
</dbReference>
<name>A0A1B0G7A7_GLOMM</name>
<dbReference type="EMBL" id="CCAG010022298">
    <property type="status" value="NOT_ANNOTATED_CDS"/>
    <property type="molecule type" value="Genomic_DNA"/>
</dbReference>
<dbReference type="GO" id="GO:0090482">
    <property type="term" value="F:vitamin transmembrane transporter activity"/>
    <property type="evidence" value="ECO:0007669"/>
    <property type="project" value="InterPro"/>
</dbReference>
<dbReference type="SUPFAM" id="SSF103473">
    <property type="entry name" value="MFS general substrate transporter"/>
    <property type="match status" value="1"/>
</dbReference>
<dbReference type="PANTHER" id="PTHR10686:SF18">
    <property type="entry name" value="IP11787P-RELATED"/>
    <property type="match status" value="1"/>
</dbReference>
<feature type="coiled-coil region" evidence="5">
    <location>
        <begin position="999"/>
        <end position="1047"/>
    </location>
</feature>
<organism evidence="11 12">
    <name type="scientific">Glossina morsitans morsitans</name>
    <name type="common">Savannah tsetse fly</name>
    <dbReference type="NCBI Taxonomy" id="37546"/>
    <lineage>
        <taxon>Eukaryota</taxon>
        <taxon>Metazoa</taxon>
        <taxon>Ecdysozoa</taxon>
        <taxon>Arthropoda</taxon>
        <taxon>Hexapoda</taxon>
        <taxon>Insecta</taxon>
        <taxon>Pterygota</taxon>
        <taxon>Neoptera</taxon>
        <taxon>Endopterygota</taxon>
        <taxon>Diptera</taxon>
        <taxon>Brachycera</taxon>
        <taxon>Muscomorpha</taxon>
        <taxon>Hippoboscoidea</taxon>
        <taxon>Glossinidae</taxon>
        <taxon>Glossina</taxon>
    </lineage>
</organism>
<feature type="domain" description="SH3" evidence="8">
    <location>
        <begin position="1347"/>
        <end position="1405"/>
    </location>
</feature>
<evidence type="ECO:0000256" key="3">
    <source>
        <dbReference type="ARBA" id="ARBA00022837"/>
    </source>
</evidence>
<dbReference type="Gene3D" id="1.10.238.10">
    <property type="entry name" value="EF-hand"/>
    <property type="match status" value="2"/>
</dbReference>
<dbReference type="VEuPathDB" id="VectorBase:GMOY009200"/>
<dbReference type="SMART" id="SM00326">
    <property type="entry name" value="SH3"/>
    <property type="match status" value="4"/>
</dbReference>
<dbReference type="Pfam" id="PF12763">
    <property type="entry name" value="EH"/>
    <property type="match status" value="2"/>
</dbReference>
<feature type="domain" description="EH" evidence="9">
    <location>
        <begin position="745"/>
        <end position="834"/>
    </location>
</feature>
<feature type="transmembrane region" description="Helical" evidence="7">
    <location>
        <begin position="133"/>
        <end position="154"/>
    </location>
</feature>
<dbReference type="CDD" id="cd11836">
    <property type="entry name" value="SH3_Intersectin_1"/>
    <property type="match status" value="1"/>
</dbReference>
<dbReference type="SUPFAM" id="SSF50044">
    <property type="entry name" value="SH3-domain"/>
    <property type="match status" value="4"/>
</dbReference>
<feature type="transmembrane region" description="Helical" evidence="7">
    <location>
        <begin position="274"/>
        <end position="294"/>
    </location>
</feature>
<dbReference type="Pfam" id="PF14604">
    <property type="entry name" value="SH3_9"/>
    <property type="match status" value="3"/>
</dbReference>
<feature type="coiled-coil region" evidence="5">
    <location>
        <begin position="1076"/>
        <end position="1157"/>
    </location>
</feature>
<protein>
    <recommendedName>
        <fullName evidence="13">Intersectin-1</fullName>
    </recommendedName>
</protein>
<evidence type="ECO:0000256" key="2">
    <source>
        <dbReference type="ARBA" id="ARBA00022443"/>
    </source>
</evidence>
<dbReference type="InterPro" id="IPR018247">
    <property type="entry name" value="EF_Hand_1_Ca_BS"/>
</dbReference>
<dbReference type="InterPro" id="IPR002048">
    <property type="entry name" value="EF_hand_dom"/>
</dbReference>
<feature type="transmembrane region" description="Helical" evidence="7">
    <location>
        <begin position="103"/>
        <end position="121"/>
    </location>
</feature>
<dbReference type="PROSITE" id="PS50222">
    <property type="entry name" value="EF_HAND_2"/>
    <property type="match status" value="2"/>
</dbReference>
<dbReference type="InterPro" id="IPR036259">
    <property type="entry name" value="MFS_trans_sf"/>
</dbReference>
<dbReference type="CDD" id="cd00052">
    <property type="entry name" value="EH"/>
    <property type="match status" value="2"/>
</dbReference>
<dbReference type="PROSITE" id="PS00018">
    <property type="entry name" value="EF_HAND_1"/>
    <property type="match status" value="2"/>
</dbReference>
<dbReference type="PANTHER" id="PTHR10686">
    <property type="entry name" value="FOLATE TRANSPORTER"/>
    <property type="match status" value="1"/>
</dbReference>
<dbReference type="PRINTS" id="PR00452">
    <property type="entry name" value="SH3DOMAIN"/>
</dbReference>
<dbReference type="PROSITE" id="PS50031">
    <property type="entry name" value="EH"/>
    <property type="match status" value="2"/>
</dbReference>
<dbReference type="CDD" id="cd11839">
    <property type="entry name" value="SH3_Intersectin_4"/>
    <property type="match status" value="1"/>
</dbReference>
<dbReference type="InterPro" id="IPR011992">
    <property type="entry name" value="EF-hand-dom_pair"/>
</dbReference>
<feature type="transmembrane region" description="Helical" evidence="7">
    <location>
        <begin position="242"/>
        <end position="262"/>
    </location>
</feature>
<dbReference type="SMART" id="SM00054">
    <property type="entry name" value="EFh"/>
    <property type="match status" value="2"/>
</dbReference>
<feature type="domain" description="SH3" evidence="8">
    <location>
        <begin position="1623"/>
        <end position="1682"/>
    </location>
</feature>
<evidence type="ECO:0000256" key="5">
    <source>
        <dbReference type="SAM" id="Coils"/>
    </source>
</evidence>
<evidence type="ECO:0000256" key="7">
    <source>
        <dbReference type="SAM" id="Phobius"/>
    </source>
</evidence>
<evidence type="ECO:0000313" key="11">
    <source>
        <dbReference type="EnsemblMetazoa" id="GMOY009200-PA"/>
    </source>
</evidence>
<reference evidence="11" key="1">
    <citation type="submission" date="2020-05" db="UniProtKB">
        <authorList>
            <consortium name="EnsemblMetazoa"/>
        </authorList>
    </citation>
    <scope>IDENTIFICATION</scope>
    <source>
        <strain evidence="11">Yale</strain>
    </source>
</reference>
<dbReference type="Pfam" id="PF01770">
    <property type="entry name" value="Folate_carrier"/>
    <property type="match status" value="1"/>
</dbReference>
<proteinExistence type="inferred from homology"/>
<keyword evidence="7" id="KW-0812">Transmembrane</keyword>
<keyword evidence="5" id="KW-0175">Coiled coil</keyword>
<feature type="compositionally biased region" description="Polar residues" evidence="6">
    <location>
        <begin position="1498"/>
        <end position="1533"/>
    </location>
</feature>
<evidence type="ECO:0000256" key="1">
    <source>
        <dbReference type="ARBA" id="ARBA00005773"/>
    </source>
</evidence>
<evidence type="ECO:0000313" key="12">
    <source>
        <dbReference type="Proteomes" id="UP000092444"/>
    </source>
</evidence>